<dbReference type="Proteomes" id="UP000184226">
    <property type="component" value="Unassembled WGS sequence"/>
</dbReference>
<name>A0A1M5UHY6_9BURK</name>
<organism evidence="1 2">
    <name type="scientific">Pollutimonas bauzanensis</name>
    <dbReference type="NCBI Taxonomy" id="658167"/>
    <lineage>
        <taxon>Bacteria</taxon>
        <taxon>Pseudomonadati</taxon>
        <taxon>Pseudomonadota</taxon>
        <taxon>Betaproteobacteria</taxon>
        <taxon>Burkholderiales</taxon>
        <taxon>Alcaligenaceae</taxon>
        <taxon>Pollutimonas</taxon>
    </lineage>
</organism>
<dbReference type="RefSeq" id="WP_143160925.1">
    <property type="nucleotide sequence ID" value="NZ_FQXE01000004.1"/>
</dbReference>
<sequence>MLLARIQRDLFDFTSQEGPDDFGPLLNFWYRANTPALSAALTAHPGLKLIIDAPSVRALEHMSKKLFLLADTVVLRGLSPEPPRHPVLLEPGYLTPTSHYKPGYIEEVISQLEKLQPSPLTLMGPDPYWTSTSKTLKNGLHAAYAMDMHGGTPREIVQWISGPGRKLLESGRLAYAPFIPSLEMEHEFIRNKVDLSAYFNTSPCFHHSVDWLTKQQLDVLFSLQFPCLDGLDLETLAQVKNDYHDEFESFSRLMLNSLDIVKATVDTEQFASEVRNVQRNLIDAGVSDVERTFKRISALSSLRRKGMVVGLLGLNAAAYFGAPELFLVSGLAASGVKMVVDKIDELKEQSQLKEFRHYFLWKVSHEVKRAS</sequence>
<dbReference type="OrthoDB" id="9821907at2"/>
<evidence type="ECO:0000313" key="2">
    <source>
        <dbReference type="Proteomes" id="UP000184226"/>
    </source>
</evidence>
<reference evidence="1 2" key="1">
    <citation type="submission" date="2016-11" db="EMBL/GenBank/DDBJ databases">
        <authorList>
            <person name="Jaros S."/>
            <person name="Januszkiewicz K."/>
            <person name="Wedrychowicz H."/>
        </authorList>
    </citation>
    <scope>NUCLEOTIDE SEQUENCE [LARGE SCALE GENOMIC DNA]</scope>
    <source>
        <strain evidence="1 2">CGMCC 1.10190</strain>
    </source>
</reference>
<keyword evidence="2" id="KW-1185">Reference proteome</keyword>
<proteinExistence type="predicted"/>
<evidence type="ECO:0000313" key="1">
    <source>
        <dbReference type="EMBL" id="SHH62518.1"/>
    </source>
</evidence>
<dbReference type="AlphaFoldDB" id="A0A1M5UHY6"/>
<dbReference type="EMBL" id="FQXE01000004">
    <property type="protein sequence ID" value="SHH62518.1"/>
    <property type="molecule type" value="Genomic_DNA"/>
</dbReference>
<protein>
    <submittedName>
        <fullName evidence="1">Uncharacterized protein</fullName>
    </submittedName>
</protein>
<accession>A0A1M5UHY6</accession>
<gene>
    <name evidence="1" type="ORF">SAMN04488135_1043</name>
</gene>